<dbReference type="InterPro" id="IPR036264">
    <property type="entry name" value="Bact_exopeptidase_dim_dom"/>
</dbReference>
<evidence type="ECO:0000256" key="1">
    <source>
        <dbReference type="ARBA" id="ARBA00022801"/>
    </source>
</evidence>
<dbReference type="Gene3D" id="3.30.70.360">
    <property type="match status" value="1"/>
</dbReference>
<dbReference type="InterPro" id="IPR011650">
    <property type="entry name" value="Peptidase_M20_dimer"/>
</dbReference>
<keyword evidence="1" id="KW-0378">Hydrolase</keyword>
<dbReference type="GO" id="GO:0005737">
    <property type="term" value="C:cytoplasm"/>
    <property type="evidence" value="ECO:0007669"/>
    <property type="project" value="TreeGrafter"/>
</dbReference>
<dbReference type="Pfam" id="PF07687">
    <property type="entry name" value="M20_dimer"/>
    <property type="match status" value="1"/>
</dbReference>
<protein>
    <submittedName>
        <fullName evidence="3">Peptidase M20</fullName>
    </submittedName>
</protein>
<dbReference type="GO" id="GO:0071713">
    <property type="term" value="F:para-aminobenzoyl-glutamate hydrolase activity"/>
    <property type="evidence" value="ECO:0007669"/>
    <property type="project" value="TreeGrafter"/>
</dbReference>
<gene>
    <name evidence="3" type="ORF">SPIROBIBN47_340034</name>
</gene>
<dbReference type="EMBL" id="FWDM01000028">
    <property type="protein sequence ID" value="SLM14528.1"/>
    <property type="molecule type" value="Genomic_DNA"/>
</dbReference>
<dbReference type="SUPFAM" id="SSF55031">
    <property type="entry name" value="Bacterial exopeptidase dimerisation domain"/>
    <property type="match status" value="1"/>
</dbReference>
<evidence type="ECO:0000313" key="3">
    <source>
        <dbReference type="EMBL" id="SLM14528.1"/>
    </source>
</evidence>
<dbReference type="GO" id="GO:0016805">
    <property type="term" value="F:dipeptidase activity"/>
    <property type="evidence" value="ECO:0007669"/>
    <property type="project" value="TreeGrafter"/>
</dbReference>
<dbReference type="Gene3D" id="3.40.630.10">
    <property type="entry name" value="Zn peptidases"/>
    <property type="match status" value="1"/>
</dbReference>
<evidence type="ECO:0000259" key="2">
    <source>
        <dbReference type="Pfam" id="PF07687"/>
    </source>
</evidence>
<sequence>MLPTLCRMNCFGAAKYIAWTKGAGYGDVMNISELKTAVDAEILSQREETIKLAFRLASIPEAGFEEFETMKELERQLAACGVKAEVGLARTGIRATIGPAGAPNLVLLADMDALPTRGAPNDIMHSCGHHAQMSIMLAVFSALHALGIPEKLGFRLSLVGAPAEEYTHLDERKALRVKGEIRYLSGKQELIRLGVFDDAACVIKYHSMADSPERMATVNGTLNGFVAKQALFVGKAAHSGAAPDQGVNALNAAVIALMAIHSQRETFRDSDHIRVHPILKEGGTTVNTVPDRARIETYIRGASIEAIQNAARKVDRALGAGAMAVGASVTVSTTPGYQPFRPSDALGVRLAASAARFLPETAIDLHDYSYASDDIGDVACLVPACQLGFSGFSGTIHSADFKASDPERAYILPGRILADLVLDLGADGGRKAQEIRSAFKPTLDKAAYLAYLDSCFEEKTYSFKD</sequence>
<dbReference type="PANTHER" id="PTHR30575">
    <property type="entry name" value="PEPTIDASE M20"/>
    <property type="match status" value="1"/>
</dbReference>
<dbReference type="InterPro" id="IPR002933">
    <property type="entry name" value="Peptidase_M20"/>
</dbReference>
<feature type="domain" description="Peptidase M20 dimerisation" evidence="2">
    <location>
        <begin position="232"/>
        <end position="317"/>
    </location>
</feature>
<dbReference type="PANTHER" id="PTHR30575:SF3">
    <property type="entry name" value="PEPTIDASE M20 DIMERISATION DOMAIN-CONTAINING PROTEIN"/>
    <property type="match status" value="1"/>
</dbReference>
<dbReference type="SUPFAM" id="SSF53187">
    <property type="entry name" value="Zn-dependent exopeptidases"/>
    <property type="match status" value="1"/>
</dbReference>
<proteinExistence type="predicted"/>
<dbReference type="GO" id="GO:0046657">
    <property type="term" value="P:folic acid catabolic process"/>
    <property type="evidence" value="ECO:0007669"/>
    <property type="project" value="TreeGrafter"/>
</dbReference>
<dbReference type="Pfam" id="PF01546">
    <property type="entry name" value="Peptidase_M20"/>
    <property type="match status" value="1"/>
</dbReference>
<accession>A0A3P3XK73</accession>
<name>A0A3P3XK73_9SPIR</name>
<dbReference type="InterPro" id="IPR052030">
    <property type="entry name" value="Peptidase_M20/M20A_hydrolases"/>
</dbReference>
<dbReference type="AlphaFoldDB" id="A0A3P3XK73"/>
<organism evidence="3">
    <name type="scientific">uncultured spirochete</name>
    <dbReference type="NCBI Taxonomy" id="156406"/>
    <lineage>
        <taxon>Bacteria</taxon>
        <taxon>Pseudomonadati</taxon>
        <taxon>Spirochaetota</taxon>
        <taxon>Spirochaetia</taxon>
        <taxon>Spirochaetales</taxon>
        <taxon>environmental samples</taxon>
    </lineage>
</organism>
<reference evidence="3" key="1">
    <citation type="submission" date="2017-02" db="EMBL/GenBank/DDBJ databases">
        <authorList>
            <person name="Regsiter A."/>
            <person name="William W."/>
        </authorList>
    </citation>
    <scope>NUCLEOTIDE SEQUENCE</scope>
    <source>
        <strain evidence="3">Bib</strain>
    </source>
</reference>